<dbReference type="EMBL" id="CACRTU010000008">
    <property type="protein sequence ID" value="VYT73155.1"/>
    <property type="molecule type" value="Genomic_DNA"/>
</dbReference>
<proteinExistence type="predicted"/>
<dbReference type="RefSeq" id="WP_003429897.1">
    <property type="nucleotide sequence ID" value="NZ_CACRTU010000008.1"/>
</dbReference>
<accession>A0A6N2Z166</accession>
<protein>
    <submittedName>
        <fullName evidence="1">Uncharacterized protein</fullName>
    </submittedName>
</protein>
<name>A0A6N2Z166_CLOBU</name>
<dbReference type="AlphaFoldDB" id="A0A6N2Z166"/>
<gene>
    <name evidence="1" type="ORF">CBLFYP62_00599</name>
</gene>
<sequence length="84" mass="9936">MKKSMEKRKMIRKRIEEIDNYLISINGLVNPNIKEMAIRNPIAVKSTIRILKELNEEMSLYELNITDINLEGILIMNQYLKLMI</sequence>
<organism evidence="1">
    <name type="scientific">Clostridium butyricum</name>
    <dbReference type="NCBI Taxonomy" id="1492"/>
    <lineage>
        <taxon>Bacteria</taxon>
        <taxon>Bacillati</taxon>
        <taxon>Bacillota</taxon>
        <taxon>Clostridia</taxon>
        <taxon>Eubacteriales</taxon>
        <taxon>Clostridiaceae</taxon>
        <taxon>Clostridium</taxon>
    </lineage>
</organism>
<reference evidence="1" key="1">
    <citation type="submission" date="2019-11" db="EMBL/GenBank/DDBJ databases">
        <authorList>
            <person name="Feng L."/>
        </authorList>
    </citation>
    <scope>NUCLEOTIDE SEQUENCE</scope>
    <source>
        <strain evidence="1">CButyricumLFYP62</strain>
    </source>
</reference>
<evidence type="ECO:0000313" key="1">
    <source>
        <dbReference type="EMBL" id="VYT73155.1"/>
    </source>
</evidence>